<accession>A0AAV1I3M6</accession>
<keyword evidence="2" id="KW-1185">Reference proteome</keyword>
<reference evidence="1 2" key="1">
    <citation type="submission" date="2023-10" db="EMBL/GenBank/DDBJ databases">
        <authorList>
            <person name="Maclean D."/>
            <person name="Macfadyen A."/>
        </authorList>
    </citation>
    <scope>NUCLEOTIDE SEQUENCE [LARGE SCALE GENOMIC DNA]</scope>
</reference>
<dbReference type="EMBL" id="CAUYUE010000006">
    <property type="protein sequence ID" value="CAK0780700.1"/>
    <property type="molecule type" value="Genomic_DNA"/>
</dbReference>
<proteinExistence type="predicted"/>
<evidence type="ECO:0000313" key="1">
    <source>
        <dbReference type="EMBL" id="CAK0780700.1"/>
    </source>
</evidence>
<sequence>MAGTALWTPDTSSSACNLQGSFILRSLQTSRSGPAIASWQELLHNFAAKEQLSLCISKMHHLRAVVQCMRQQNAAKNQRTVSEFPAESADVRCLGKAFLSATTCSCCMHAAFTGTGTRLVVCNTDMVEIEDHSTVIHACMPIWAFREAVTLTIPEGCQQLQNIAGAGIGTSKTLPLIRWMAMALSVAM</sequence>
<organism evidence="1 2">
    <name type="scientific">Coccomyxa viridis</name>
    <dbReference type="NCBI Taxonomy" id="1274662"/>
    <lineage>
        <taxon>Eukaryota</taxon>
        <taxon>Viridiplantae</taxon>
        <taxon>Chlorophyta</taxon>
        <taxon>core chlorophytes</taxon>
        <taxon>Trebouxiophyceae</taxon>
        <taxon>Trebouxiophyceae incertae sedis</taxon>
        <taxon>Coccomyxaceae</taxon>
        <taxon>Coccomyxa</taxon>
    </lineage>
</organism>
<dbReference type="Proteomes" id="UP001314263">
    <property type="component" value="Unassembled WGS sequence"/>
</dbReference>
<protein>
    <submittedName>
        <fullName evidence="1">Uncharacterized protein</fullName>
    </submittedName>
</protein>
<name>A0AAV1I3M6_9CHLO</name>
<gene>
    <name evidence="1" type="ORF">CVIRNUC_005144</name>
</gene>
<evidence type="ECO:0000313" key="2">
    <source>
        <dbReference type="Proteomes" id="UP001314263"/>
    </source>
</evidence>
<dbReference type="AlphaFoldDB" id="A0AAV1I3M6"/>
<comment type="caution">
    <text evidence="1">The sequence shown here is derived from an EMBL/GenBank/DDBJ whole genome shotgun (WGS) entry which is preliminary data.</text>
</comment>